<protein>
    <submittedName>
        <fullName evidence="1">DUF1799 domain-containing protein</fullName>
    </submittedName>
</protein>
<proteinExistence type="predicted"/>
<evidence type="ECO:0000313" key="2">
    <source>
        <dbReference type="Proteomes" id="UP001235760"/>
    </source>
</evidence>
<reference evidence="1 2" key="1">
    <citation type="submission" date="2023-08" db="EMBL/GenBank/DDBJ databases">
        <authorList>
            <person name="Roldan D.M."/>
            <person name="Menes R.J."/>
        </authorList>
    </citation>
    <scope>NUCLEOTIDE SEQUENCE [LARGE SCALE GENOMIC DNA]</scope>
    <source>
        <strain evidence="1 2">CCM 2812</strain>
    </source>
</reference>
<accession>A0ABT9G1R3</accession>
<organism evidence="1 2">
    <name type="scientific">Leptothrix discophora</name>
    <dbReference type="NCBI Taxonomy" id="89"/>
    <lineage>
        <taxon>Bacteria</taxon>
        <taxon>Pseudomonadati</taxon>
        <taxon>Pseudomonadota</taxon>
        <taxon>Betaproteobacteria</taxon>
        <taxon>Burkholderiales</taxon>
        <taxon>Sphaerotilaceae</taxon>
        <taxon>Leptothrix</taxon>
    </lineage>
</organism>
<comment type="caution">
    <text evidence="1">The sequence shown here is derived from an EMBL/GenBank/DDBJ whole genome shotgun (WGS) entry which is preliminary data.</text>
</comment>
<dbReference type="InterPro" id="IPR014915">
    <property type="entry name" value="Phage_TLS_TfmB"/>
</dbReference>
<dbReference type="Proteomes" id="UP001235760">
    <property type="component" value="Unassembled WGS sequence"/>
</dbReference>
<evidence type="ECO:0000313" key="1">
    <source>
        <dbReference type="EMBL" id="MDP4300341.1"/>
    </source>
</evidence>
<dbReference type="Pfam" id="PF08809">
    <property type="entry name" value="DUF1799"/>
    <property type="match status" value="1"/>
</dbReference>
<name>A0ABT9G1R3_LEPDI</name>
<dbReference type="EMBL" id="JAUZEE010000003">
    <property type="protein sequence ID" value="MDP4300341.1"/>
    <property type="molecule type" value="Genomic_DNA"/>
</dbReference>
<sequence>MGEGGQPCAIAERERTPWHLWPDNVRAWGIWCAVQTQWRVGMAGATGLDYAGVWRVIESAGIARRRRDAVFESLQAMERVALEEWARKGSQRARG</sequence>
<gene>
    <name evidence="1" type="ORF">Q8X39_06800</name>
</gene>
<keyword evidence="2" id="KW-1185">Reference proteome</keyword>
<dbReference type="RefSeq" id="WP_305748902.1">
    <property type="nucleotide sequence ID" value="NZ_JAUZEE010000003.1"/>
</dbReference>